<reference evidence="1" key="1">
    <citation type="journal article" date="2021" name="Proc. Natl. Acad. Sci. U.S.A.">
        <title>A Catalog of Tens of Thousands of Viruses from Human Metagenomes Reveals Hidden Associations with Chronic Diseases.</title>
        <authorList>
            <person name="Tisza M.J."/>
            <person name="Buck C.B."/>
        </authorList>
    </citation>
    <scope>NUCLEOTIDE SEQUENCE</scope>
    <source>
        <strain evidence="1">CtX1a4</strain>
    </source>
</reference>
<dbReference type="EMBL" id="BK014816">
    <property type="protein sequence ID" value="DAD77049.1"/>
    <property type="molecule type" value="Genomic_DNA"/>
</dbReference>
<accession>A0A8S5M404</accession>
<sequence length="41" mass="4812">MIPERGFITFSPFSSNSSSFLKSIFVLFLKRIYTYVLVIYV</sequence>
<organism evidence="1">
    <name type="scientific">Microviridae sp. ctX1a4</name>
    <dbReference type="NCBI Taxonomy" id="2826738"/>
    <lineage>
        <taxon>Viruses</taxon>
        <taxon>Monodnaviria</taxon>
        <taxon>Sangervirae</taxon>
        <taxon>Phixviricota</taxon>
        <taxon>Malgrandaviricetes</taxon>
        <taxon>Petitvirales</taxon>
        <taxon>Microviridae</taxon>
    </lineage>
</organism>
<evidence type="ECO:0000313" key="1">
    <source>
        <dbReference type="EMBL" id="DAD77049.1"/>
    </source>
</evidence>
<proteinExistence type="predicted"/>
<name>A0A8S5M404_9VIRU</name>
<protein>
    <submittedName>
        <fullName evidence="1">Uncharacterized protein</fullName>
    </submittedName>
</protein>